<feature type="binding site" evidence="6">
    <location>
        <position position="153"/>
    </location>
    <ligand>
        <name>Mg(2+)</name>
        <dbReference type="ChEBI" id="CHEBI:18420"/>
    </ligand>
</feature>
<feature type="transmembrane region" description="Helical" evidence="7">
    <location>
        <begin position="6"/>
        <end position="25"/>
    </location>
</feature>
<keyword evidence="6" id="KW-0479">Metal-binding</keyword>
<dbReference type="GO" id="GO:0016020">
    <property type="term" value="C:membrane"/>
    <property type="evidence" value="ECO:0007669"/>
    <property type="project" value="UniProtKB-SubCell"/>
</dbReference>
<feature type="binding site" evidence="6">
    <location>
        <position position="209"/>
    </location>
    <ligand>
        <name>Mg(2+)</name>
        <dbReference type="ChEBI" id="CHEBI:18420"/>
    </ligand>
</feature>
<feature type="transmembrane region" description="Helical" evidence="7">
    <location>
        <begin position="37"/>
        <end position="62"/>
    </location>
</feature>
<comment type="caution">
    <text evidence="8">The sequence shown here is derived from an EMBL/GenBank/DDBJ whole genome shotgun (WGS) entry which is preliminary data.</text>
</comment>
<dbReference type="AlphaFoldDB" id="A0A101FGM1"/>
<evidence type="ECO:0000256" key="3">
    <source>
        <dbReference type="ARBA" id="ARBA00022692"/>
    </source>
</evidence>
<protein>
    <submittedName>
        <fullName evidence="8">Glycosyl transferase family 4</fullName>
    </submittedName>
</protein>
<accession>A0A101FGM1</accession>
<evidence type="ECO:0000256" key="6">
    <source>
        <dbReference type="PIRSR" id="PIRSR600715-1"/>
    </source>
</evidence>
<feature type="transmembrane region" description="Helical" evidence="7">
    <location>
        <begin position="135"/>
        <end position="155"/>
    </location>
</feature>
<comment type="subcellular location">
    <subcellularLocation>
        <location evidence="1">Membrane</location>
        <topology evidence="1">Multi-pass membrane protein</topology>
    </subcellularLocation>
</comment>
<dbReference type="Pfam" id="PF00953">
    <property type="entry name" value="Glycos_transf_4"/>
    <property type="match status" value="1"/>
</dbReference>
<evidence type="ECO:0000256" key="1">
    <source>
        <dbReference type="ARBA" id="ARBA00004141"/>
    </source>
</evidence>
<feature type="transmembrane region" description="Helical" evidence="7">
    <location>
        <begin position="162"/>
        <end position="178"/>
    </location>
</feature>
<reference evidence="9" key="1">
    <citation type="journal article" date="2015" name="MBio">
        <title>Genome-Resolved Metagenomic Analysis Reveals Roles for Candidate Phyla and Other Microbial Community Members in Biogeochemical Transformations in Oil Reservoirs.</title>
        <authorList>
            <person name="Hu P."/>
            <person name="Tom L."/>
            <person name="Singh A."/>
            <person name="Thomas B.C."/>
            <person name="Baker B.J."/>
            <person name="Piceno Y.M."/>
            <person name="Andersen G.L."/>
            <person name="Banfield J.F."/>
        </authorList>
    </citation>
    <scope>NUCLEOTIDE SEQUENCE [LARGE SCALE GENOMIC DNA]</scope>
</reference>
<feature type="transmembrane region" description="Helical" evidence="7">
    <location>
        <begin position="108"/>
        <end position="129"/>
    </location>
</feature>
<evidence type="ECO:0000256" key="5">
    <source>
        <dbReference type="ARBA" id="ARBA00023136"/>
    </source>
</evidence>
<evidence type="ECO:0000256" key="4">
    <source>
        <dbReference type="ARBA" id="ARBA00022989"/>
    </source>
</evidence>
<dbReference type="GO" id="GO:0016780">
    <property type="term" value="F:phosphotransferase activity, for other substituted phosphate groups"/>
    <property type="evidence" value="ECO:0007669"/>
    <property type="project" value="InterPro"/>
</dbReference>
<proteinExistence type="predicted"/>
<sequence>MELLIGGGLGWFLALLLLPFFLRFLQESGSTCLNYRGHLIPVGMGLVFVFVYLLEAFLLFRWLAPSKVAFFLLGMIFFAFLGFVDDQLGSRSSKGLRGHFGALFRGRLTTGALKALGGGVAALLVAAGSLGGRPLWETVTAAVLIALTANTINLLDLRPGRAVKVSLLWVLILLIGFIEDNDLILLAPLAGGLCAYAPYDLRGKAMLGDTGSNLIGAGLGMVTAWVLPFSVQLLVVAILILLHLLTEKYSLTEVVEKNRFLRFLDRLGRRGEEAKGGNDDV</sequence>
<keyword evidence="6" id="KW-0460">Magnesium</keyword>
<keyword evidence="3 7" id="KW-0812">Transmembrane</keyword>
<feature type="transmembrane region" description="Helical" evidence="7">
    <location>
        <begin position="222"/>
        <end position="245"/>
    </location>
</feature>
<comment type="cofactor">
    <cofactor evidence="6">
        <name>Mg(2+)</name>
        <dbReference type="ChEBI" id="CHEBI:18420"/>
    </cofactor>
</comment>
<evidence type="ECO:0000313" key="8">
    <source>
        <dbReference type="EMBL" id="KUK36646.1"/>
    </source>
</evidence>
<organism evidence="8 9">
    <name type="scientific">Thermacetogenium phaeum</name>
    <dbReference type="NCBI Taxonomy" id="85874"/>
    <lineage>
        <taxon>Bacteria</taxon>
        <taxon>Bacillati</taxon>
        <taxon>Bacillota</taxon>
        <taxon>Clostridia</taxon>
        <taxon>Thermoanaerobacterales</taxon>
        <taxon>Thermoanaerobacteraceae</taxon>
        <taxon>Thermacetogenium</taxon>
    </lineage>
</organism>
<evidence type="ECO:0000256" key="2">
    <source>
        <dbReference type="ARBA" id="ARBA00022679"/>
    </source>
</evidence>
<dbReference type="PATRIC" id="fig|85874.4.peg.1811"/>
<evidence type="ECO:0000256" key="7">
    <source>
        <dbReference type="SAM" id="Phobius"/>
    </source>
</evidence>
<dbReference type="EMBL" id="LGFO01000062">
    <property type="protein sequence ID" value="KUK36646.1"/>
    <property type="molecule type" value="Genomic_DNA"/>
</dbReference>
<dbReference type="GO" id="GO:0046872">
    <property type="term" value="F:metal ion binding"/>
    <property type="evidence" value="ECO:0007669"/>
    <property type="project" value="UniProtKB-KW"/>
</dbReference>
<dbReference type="InterPro" id="IPR000715">
    <property type="entry name" value="Glycosyl_transferase_4"/>
</dbReference>
<dbReference type="Proteomes" id="UP000053326">
    <property type="component" value="Unassembled WGS sequence"/>
</dbReference>
<evidence type="ECO:0000313" key="9">
    <source>
        <dbReference type="Proteomes" id="UP000053326"/>
    </source>
</evidence>
<keyword evidence="4 7" id="KW-1133">Transmembrane helix</keyword>
<gene>
    <name evidence="8" type="ORF">XD66_0650</name>
</gene>
<feature type="transmembrane region" description="Helical" evidence="7">
    <location>
        <begin position="68"/>
        <end position="88"/>
    </location>
</feature>
<keyword evidence="5 7" id="KW-0472">Membrane</keyword>
<name>A0A101FGM1_9THEO</name>
<keyword evidence="2 8" id="KW-0808">Transferase</keyword>